<dbReference type="eggNOG" id="ENOG502Z8XU">
    <property type="taxonomic scope" value="Bacteria"/>
</dbReference>
<gene>
    <name evidence="3" type="ORF">MOC_5664</name>
</gene>
<keyword evidence="2" id="KW-0732">Signal</keyword>
<dbReference type="AlphaFoldDB" id="A0A089QFR6"/>
<dbReference type="RefSeq" id="WP_043760108.1">
    <property type="nucleotide sequence ID" value="NZ_CP003811.1"/>
</dbReference>
<keyword evidence="4" id="KW-1185">Reference proteome</keyword>
<dbReference type="Proteomes" id="UP000029492">
    <property type="component" value="Chromosome"/>
</dbReference>
<dbReference type="HOGENOM" id="CLU_930338_0_0_5"/>
<evidence type="ECO:0000256" key="1">
    <source>
        <dbReference type="SAM" id="MobiDB-lite"/>
    </source>
</evidence>
<evidence type="ECO:0000256" key="2">
    <source>
        <dbReference type="SAM" id="SignalP"/>
    </source>
</evidence>
<dbReference type="EMBL" id="CP003811">
    <property type="protein sequence ID" value="AIQ93419.1"/>
    <property type="molecule type" value="Genomic_DNA"/>
</dbReference>
<proteinExistence type="predicted"/>
<reference evidence="3 4" key="1">
    <citation type="journal article" date="2014" name="PLoS ONE">
        <title>Genome Information of Methylobacterium oryzae, a Plant-Probiotic Methylotroph in the Phyllosphere.</title>
        <authorList>
            <person name="Kwak M.J."/>
            <person name="Jeong H."/>
            <person name="Madhaiyan M."/>
            <person name="Lee Y."/>
            <person name="Sa T.M."/>
            <person name="Oh T.K."/>
            <person name="Kim J.F."/>
        </authorList>
    </citation>
    <scope>NUCLEOTIDE SEQUENCE [LARGE SCALE GENOMIC DNA]</scope>
    <source>
        <strain evidence="3 4">CBMB20</strain>
    </source>
</reference>
<feature type="region of interest" description="Disordered" evidence="1">
    <location>
        <begin position="103"/>
        <end position="125"/>
    </location>
</feature>
<accession>A0A089QFR6</accession>
<feature type="region of interest" description="Disordered" evidence="1">
    <location>
        <begin position="140"/>
        <end position="163"/>
    </location>
</feature>
<organism evidence="3 4">
    <name type="scientific">Methylobacterium oryzae CBMB20</name>
    <dbReference type="NCBI Taxonomy" id="693986"/>
    <lineage>
        <taxon>Bacteria</taxon>
        <taxon>Pseudomonadati</taxon>
        <taxon>Pseudomonadota</taxon>
        <taxon>Alphaproteobacteria</taxon>
        <taxon>Hyphomicrobiales</taxon>
        <taxon>Methylobacteriaceae</taxon>
        <taxon>Methylobacterium</taxon>
    </lineage>
</organism>
<dbReference type="STRING" id="693986.MOC_5664"/>
<protein>
    <submittedName>
        <fullName evidence="3">Protein of unassigned function</fullName>
    </submittedName>
</protein>
<feature type="signal peptide" evidence="2">
    <location>
        <begin position="1"/>
        <end position="36"/>
    </location>
</feature>
<evidence type="ECO:0000313" key="3">
    <source>
        <dbReference type="EMBL" id="AIQ93419.1"/>
    </source>
</evidence>
<sequence length="325" mass="33748">MQPRFPTRPQARFRARFRAARFGGLVAALLAAPARAGDAPGPAPLWPEPDGTLILARPFGRSEISLRLSRRVAGAVDTLTWDGVTFLADTEPGDALQARAEVGSGRGCRRASEAGTPQDPTGEPAARRLRALRAGRSWAETETRMAWDGPSDPADEPPSDCPTGAAAAALPAPILHKRIALGLPGLGNAVEVQARFDLAEAAAALRLEPLAAAVPAEFSSAWRFDPASGGIAPLDPEPGERPDPVILATPEGSHALAVWAPGPPEQEPDAPRPGFAVAAEAGANRLSCRFRVTHAAAGAHAFACYALVGSLADVRAALRTLTAPP</sequence>
<feature type="chain" id="PRO_5001849236" evidence="2">
    <location>
        <begin position="37"/>
        <end position="325"/>
    </location>
</feature>
<dbReference type="KEGG" id="mor:MOC_5664"/>
<evidence type="ECO:0000313" key="4">
    <source>
        <dbReference type="Proteomes" id="UP000029492"/>
    </source>
</evidence>
<name>A0A089QFR6_9HYPH</name>